<comment type="caution">
    <text evidence="1">The sequence shown here is derived from an EMBL/GenBank/DDBJ whole genome shotgun (WGS) entry which is preliminary data.</text>
</comment>
<feature type="non-terminal residue" evidence="1">
    <location>
        <position position="1"/>
    </location>
</feature>
<dbReference type="EMBL" id="SIRT01000003">
    <property type="protein sequence ID" value="TBN04907.1"/>
    <property type="molecule type" value="Genomic_DNA"/>
</dbReference>
<sequence>NSEMKIYYQKRVEKGKSKMSTLNIIRNKLIARIFAVIQRQTPYVDTLRFVA</sequence>
<reference evidence="1 2" key="1">
    <citation type="submission" date="2019-02" db="EMBL/GenBank/DDBJ databases">
        <title>Hyunsoonleella sp., isolated from marine sediment.</title>
        <authorList>
            <person name="Liu B.-T."/>
        </authorList>
    </citation>
    <scope>NUCLEOTIDE SEQUENCE [LARGE SCALE GENOMIC DNA]</scope>
    <source>
        <strain evidence="1 2">T58</strain>
    </source>
</reference>
<evidence type="ECO:0000313" key="2">
    <source>
        <dbReference type="Proteomes" id="UP000291142"/>
    </source>
</evidence>
<gene>
    <name evidence="1" type="ORF">EYD45_06495</name>
</gene>
<dbReference type="Proteomes" id="UP000291142">
    <property type="component" value="Unassembled WGS sequence"/>
</dbReference>
<proteinExistence type="predicted"/>
<evidence type="ECO:0000313" key="1">
    <source>
        <dbReference type="EMBL" id="TBN04907.1"/>
    </source>
</evidence>
<organism evidence="1 2">
    <name type="scientific">Hyunsoonleella flava</name>
    <dbReference type="NCBI Taxonomy" id="2527939"/>
    <lineage>
        <taxon>Bacteria</taxon>
        <taxon>Pseudomonadati</taxon>
        <taxon>Bacteroidota</taxon>
        <taxon>Flavobacteriia</taxon>
        <taxon>Flavobacteriales</taxon>
        <taxon>Flavobacteriaceae</taxon>
    </lineage>
</organism>
<name>A0A4Q9FFC6_9FLAO</name>
<keyword evidence="2" id="KW-1185">Reference proteome</keyword>
<dbReference type="AlphaFoldDB" id="A0A4Q9FFC6"/>
<protein>
    <submittedName>
        <fullName evidence="1">IS110 family transposase</fullName>
    </submittedName>
</protein>
<accession>A0A4Q9FFC6</accession>